<dbReference type="PIRSF" id="PIRSF000452">
    <property type="entry name" value="6-N-acetyltransf"/>
    <property type="match status" value="1"/>
</dbReference>
<dbReference type="Gene3D" id="3.40.630.30">
    <property type="match status" value="1"/>
</dbReference>
<dbReference type="InterPro" id="IPR000182">
    <property type="entry name" value="GNAT_dom"/>
</dbReference>
<dbReference type="GO" id="GO:0047663">
    <property type="term" value="F:aminoglycoside 6'-N-acetyltransferase activity"/>
    <property type="evidence" value="ECO:0007669"/>
    <property type="project" value="UniProtKB-EC"/>
</dbReference>
<dbReference type="NCBIfam" id="NF043067">
    <property type="entry name" value="AAC_6p_group_E"/>
    <property type="match status" value="1"/>
</dbReference>
<evidence type="ECO:0000256" key="8">
    <source>
        <dbReference type="ARBA" id="ARBA00048923"/>
    </source>
</evidence>
<dbReference type="PANTHER" id="PTHR43877">
    <property type="entry name" value="AMINOALKYLPHOSPHONATE N-ACETYLTRANSFERASE-RELATED-RELATED"/>
    <property type="match status" value="1"/>
</dbReference>
<dbReference type="InterPro" id="IPR050832">
    <property type="entry name" value="Bact_Acetyltransf"/>
</dbReference>
<dbReference type="RefSeq" id="WP_114546152.1">
    <property type="nucleotide sequence ID" value="NZ_PPTT01000011.1"/>
</dbReference>
<dbReference type="InterPro" id="IPR024170">
    <property type="entry name" value="Aminoglycoside_N6-AcTrfrase"/>
</dbReference>
<evidence type="ECO:0000313" key="10">
    <source>
        <dbReference type="EMBL" id="RDB69127.1"/>
    </source>
</evidence>
<evidence type="ECO:0000313" key="11">
    <source>
        <dbReference type="EMBL" id="RNM43148.1"/>
    </source>
</evidence>
<keyword evidence="12" id="KW-1185">Reference proteome</keyword>
<accession>A0A3N0J1M7</accession>
<evidence type="ECO:0000259" key="9">
    <source>
        <dbReference type="PROSITE" id="PS51186"/>
    </source>
</evidence>
<dbReference type="EMBL" id="QICC01000003">
    <property type="protein sequence ID" value="RNM43148.1"/>
    <property type="molecule type" value="Genomic_DNA"/>
</dbReference>
<comment type="catalytic activity">
    <reaction evidence="8">
        <text>kanamycin B + acetyl-CoA = N(6')-acetylkanamycin B + CoA + H(+)</text>
        <dbReference type="Rhea" id="RHEA:16449"/>
        <dbReference type="ChEBI" id="CHEBI:15378"/>
        <dbReference type="ChEBI" id="CHEBI:57287"/>
        <dbReference type="ChEBI" id="CHEBI:57288"/>
        <dbReference type="ChEBI" id="CHEBI:58390"/>
        <dbReference type="ChEBI" id="CHEBI:58549"/>
        <dbReference type="EC" id="2.3.1.82"/>
    </reaction>
</comment>
<reference evidence="10 12" key="1">
    <citation type="journal article" date="2018" name="Elife">
        <title>Discovery and characterization of a prevalent human gut bacterial enzyme sufficient for the inactivation of a family of plant toxins.</title>
        <authorList>
            <person name="Koppel N."/>
            <person name="Bisanz J.E."/>
            <person name="Pandelia M.E."/>
            <person name="Turnbaugh P.J."/>
            <person name="Balskus E.P."/>
        </authorList>
    </citation>
    <scope>NUCLEOTIDE SEQUENCE [LARGE SCALE GENOMIC DNA]</scope>
    <source>
        <strain evidence="10 12">DSM 16107</strain>
    </source>
</reference>
<dbReference type="EC" id="2.3.1.82" evidence="2"/>
<keyword evidence="6" id="KW-0012">Acyltransferase</keyword>
<dbReference type="SUPFAM" id="SSF55729">
    <property type="entry name" value="Acyl-CoA N-acyltransferases (Nat)"/>
    <property type="match status" value="1"/>
</dbReference>
<evidence type="ECO:0000256" key="2">
    <source>
        <dbReference type="ARBA" id="ARBA00012888"/>
    </source>
</evidence>
<protein>
    <recommendedName>
        <fullName evidence="3">Aminoglycoside N(6')-acetyltransferase type 1</fullName>
        <ecNumber evidence="2">2.3.1.82</ecNumber>
    </recommendedName>
    <alternativeName>
        <fullName evidence="7">Aminoglycoside resistance protein</fullName>
    </alternativeName>
</protein>
<name>A0A3N0J1M7_9ACTN</name>
<keyword evidence="5" id="KW-0046">Antibiotic resistance</keyword>
<evidence type="ECO:0000256" key="4">
    <source>
        <dbReference type="ARBA" id="ARBA00022679"/>
    </source>
</evidence>
<dbReference type="PROSITE" id="PS51186">
    <property type="entry name" value="GNAT"/>
    <property type="match status" value="1"/>
</dbReference>
<comment type="subunit">
    <text evidence="1">Homodimer.</text>
</comment>
<dbReference type="Proteomes" id="UP000270112">
    <property type="component" value="Unassembled WGS sequence"/>
</dbReference>
<evidence type="ECO:0000256" key="5">
    <source>
        <dbReference type="ARBA" id="ARBA00023251"/>
    </source>
</evidence>
<gene>
    <name evidence="10" type="ORF">C1876_07775</name>
    <name evidence="11" type="ORF">DMP09_01485</name>
</gene>
<dbReference type="EMBL" id="PPTT01000011">
    <property type="protein sequence ID" value="RDB69127.1"/>
    <property type="molecule type" value="Genomic_DNA"/>
</dbReference>
<dbReference type="GO" id="GO:0046677">
    <property type="term" value="P:response to antibiotic"/>
    <property type="evidence" value="ECO:0007669"/>
    <property type="project" value="UniProtKB-KW"/>
</dbReference>
<evidence type="ECO:0000313" key="13">
    <source>
        <dbReference type="Proteomes" id="UP000270112"/>
    </source>
</evidence>
<evidence type="ECO:0000256" key="6">
    <source>
        <dbReference type="ARBA" id="ARBA00023315"/>
    </source>
</evidence>
<evidence type="ECO:0000256" key="1">
    <source>
        <dbReference type="ARBA" id="ARBA00011738"/>
    </source>
</evidence>
<dbReference type="CDD" id="cd04301">
    <property type="entry name" value="NAT_SF"/>
    <property type="match status" value="1"/>
</dbReference>
<proteinExistence type="predicted"/>
<evidence type="ECO:0000313" key="12">
    <source>
        <dbReference type="Proteomes" id="UP000253817"/>
    </source>
</evidence>
<feature type="domain" description="N-acetyltransferase" evidence="9">
    <location>
        <begin position="1"/>
        <end position="144"/>
    </location>
</feature>
<dbReference type="AlphaFoldDB" id="A0A3N0J1M7"/>
<keyword evidence="4 11" id="KW-0808">Transferase</keyword>
<organism evidence="11 13">
    <name type="scientific">Eggerthella sinensis</name>
    <dbReference type="NCBI Taxonomy" id="242230"/>
    <lineage>
        <taxon>Bacteria</taxon>
        <taxon>Bacillati</taxon>
        <taxon>Actinomycetota</taxon>
        <taxon>Coriobacteriia</taxon>
        <taxon>Eggerthellales</taxon>
        <taxon>Eggerthellaceae</taxon>
        <taxon>Eggerthella</taxon>
    </lineage>
</organism>
<evidence type="ECO:0000256" key="3">
    <source>
        <dbReference type="ARBA" id="ARBA00017677"/>
    </source>
</evidence>
<reference evidence="11" key="3">
    <citation type="journal article" date="2019" name="Microbiol. Resour. Announc.">
        <title>Draft Genome Sequences of Type Strains of Gordonibacter faecihominis, Paraeggerthella hongkongensis, Parvibacter caecicola,Slackia equolifaciens, Slackia faecicanis, and Slackia isoflavoniconvertens.</title>
        <authorList>
            <person name="Danylec N."/>
            <person name="Stoll D.A."/>
            <person name="Dotsch A."/>
            <person name="Huch M."/>
        </authorList>
    </citation>
    <scope>NUCLEOTIDE SEQUENCE</scope>
    <source>
        <strain evidence="11">DSM 16107</strain>
    </source>
</reference>
<dbReference type="OrthoDB" id="9805924at2"/>
<reference evidence="13" key="2">
    <citation type="submission" date="2018-05" db="EMBL/GenBank/DDBJ databases">
        <title>Genome Sequencing of selected type strains of the family Eggerthellaceae.</title>
        <authorList>
            <person name="Danylec N."/>
            <person name="Stoll D.A."/>
            <person name="Doetsch A."/>
            <person name="Huch M."/>
        </authorList>
    </citation>
    <scope>NUCLEOTIDE SEQUENCE [LARGE SCALE GENOMIC DNA]</scope>
    <source>
        <strain evidence="13">DSM 16107</strain>
    </source>
</reference>
<sequence length="144" mass="15811">MIREATPLDLETVTILAARLWPEHTPAQLEPEFAELLASDEAAVFLLLDGDAPAGFAQCQLRHDYVEGTDSSPVGYLEGIYVEDACRQRGHARALLSACEAWAAAHGCTEFASDCELDNETSRAFHLRAGFEEANRIICFAKKL</sequence>
<dbReference type="InterPro" id="IPR016181">
    <property type="entry name" value="Acyl_CoA_acyltransferase"/>
</dbReference>
<evidence type="ECO:0000256" key="7">
    <source>
        <dbReference type="ARBA" id="ARBA00029660"/>
    </source>
</evidence>
<dbReference type="Proteomes" id="UP000253817">
    <property type="component" value="Unassembled WGS sequence"/>
</dbReference>
<comment type="caution">
    <text evidence="11">The sequence shown here is derived from an EMBL/GenBank/DDBJ whole genome shotgun (WGS) entry which is preliminary data.</text>
</comment>
<dbReference type="Pfam" id="PF00583">
    <property type="entry name" value="Acetyltransf_1"/>
    <property type="match status" value="1"/>
</dbReference>